<dbReference type="InterPro" id="IPR051274">
    <property type="entry name" value="3-5_Exoribonuclease"/>
</dbReference>
<evidence type="ECO:0008006" key="3">
    <source>
        <dbReference type="Google" id="ProtNLM"/>
    </source>
</evidence>
<dbReference type="Proteomes" id="UP000626109">
    <property type="component" value="Unassembled WGS sequence"/>
</dbReference>
<dbReference type="Gene3D" id="3.30.420.10">
    <property type="entry name" value="Ribonuclease H-like superfamily/Ribonuclease H"/>
    <property type="match status" value="1"/>
</dbReference>
<dbReference type="InterPro" id="IPR036397">
    <property type="entry name" value="RNaseH_sf"/>
</dbReference>
<organism evidence="1 2">
    <name type="scientific">Polarella glacialis</name>
    <name type="common">Dinoflagellate</name>
    <dbReference type="NCBI Taxonomy" id="89957"/>
    <lineage>
        <taxon>Eukaryota</taxon>
        <taxon>Sar</taxon>
        <taxon>Alveolata</taxon>
        <taxon>Dinophyceae</taxon>
        <taxon>Suessiales</taxon>
        <taxon>Suessiaceae</taxon>
        <taxon>Polarella</taxon>
    </lineage>
</organism>
<evidence type="ECO:0000313" key="2">
    <source>
        <dbReference type="Proteomes" id="UP000626109"/>
    </source>
</evidence>
<accession>A0A813JUU2</accession>
<comment type="caution">
    <text evidence="1">The sequence shown here is derived from an EMBL/GenBank/DDBJ whole genome shotgun (WGS) entry which is preliminary data.</text>
</comment>
<protein>
    <recommendedName>
        <fullName evidence="3">Exonuclease domain-containing protein</fullName>
    </recommendedName>
</protein>
<dbReference type="PANTHER" id="PTHR23044">
    <property type="entry name" value="3'-5' EXONUCLEASE ERI1-RELATED"/>
    <property type="match status" value="1"/>
</dbReference>
<dbReference type="PANTHER" id="PTHR23044:SF61">
    <property type="entry name" value="3'-5' EXORIBONUCLEASE 1-RELATED"/>
    <property type="match status" value="1"/>
</dbReference>
<dbReference type="AlphaFoldDB" id="A0A813JUU2"/>
<gene>
    <name evidence="1" type="ORF">PGLA2088_LOCUS24534</name>
</gene>
<feature type="non-terminal residue" evidence="1">
    <location>
        <position position="1"/>
    </location>
</feature>
<dbReference type="GO" id="GO:0003676">
    <property type="term" value="F:nucleic acid binding"/>
    <property type="evidence" value="ECO:0007669"/>
    <property type="project" value="InterPro"/>
</dbReference>
<proteinExistence type="predicted"/>
<reference evidence="1" key="1">
    <citation type="submission" date="2021-02" db="EMBL/GenBank/DDBJ databases">
        <authorList>
            <person name="Dougan E. K."/>
            <person name="Rhodes N."/>
            <person name="Thang M."/>
            <person name="Chan C."/>
        </authorList>
    </citation>
    <scope>NUCLEOTIDE SEQUENCE</scope>
</reference>
<dbReference type="EMBL" id="CAJNNW010026462">
    <property type="protein sequence ID" value="CAE8685572.1"/>
    <property type="molecule type" value="Genomic_DNA"/>
</dbReference>
<evidence type="ECO:0000313" key="1">
    <source>
        <dbReference type="EMBL" id="CAE8685572.1"/>
    </source>
</evidence>
<name>A0A813JUU2_POLGL</name>
<sequence>MYSGGRAYRSVLAQGIPLVYWAAALAAGADELAAIQLQRTHPQQVRGRGSAAAANATTAAQFEACSLESDFVKDASKCPEYDGNVTSTLCGSCTGLCQAWDYHLSKLGLSWPKPHNCEEYAAKDLFHMCLGPGSISFQKGSNPFMFHRPFQFITGDDISCMANKYIPESAPQSTMTLEYKDLVKKFQQAHHACQNDENSRQYCLVDVKDPSSKSTVKAALSMGHDGALKGICGSLTLMRYKPLTAWEPAGCADSGGACHPKNVEGQSIDRQALKSFLEDFKYIVNLQIDMRSWSGELSAFAYLAPGNAAGNACDMMEVVDVAVSDIDFGTTIARGGNTRGRDGEDEIIEAMGGLRLGEGWMMIAPVQRHQHATAQIPVLAMCPVTGSELGRFHRFTRPGFWDREGLQMRRRFPKQGPEVILCNIRIQFINTENNTIVFKVGECKNSATLVSEDFLFVTCGNWDVKTVLPRQCAQPSPGGGVDEVTRRLLLSRWCNLKDAFRDHFQLSEVAAPTGMRGMLRRLKIPLAGQHHLGMDDVSNLSKILGTLVLRGARLEATGYANGKRPASCVQQSLEALAARRQRCEAPAALETGANAPLIREEVPEEEQTTSCFAAVAAVAAPAAPRSAQGILAKYSAVQRAEAAGQADIRVKGKSVAAMASAVS</sequence>